<dbReference type="RefSeq" id="WP_042384847.1">
    <property type="nucleotide sequence ID" value="NZ_CP012712.1"/>
</dbReference>
<dbReference type="Pfam" id="PF01903">
    <property type="entry name" value="CbiX"/>
    <property type="match status" value="2"/>
</dbReference>
<dbReference type="GO" id="GO:0016829">
    <property type="term" value="F:lyase activity"/>
    <property type="evidence" value="ECO:0007669"/>
    <property type="project" value="UniProtKB-KW"/>
</dbReference>
<keyword evidence="1" id="KW-0479">Metal-binding</keyword>
<name>A0AAN1D786_PARTM</name>
<keyword evidence="4" id="KW-1185">Reference proteome</keyword>
<evidence type="ECO:0000313" key="4">
    <source>
        <dbReference type="Proteomes" id="UP000093052"/>
    </source>
</evidence>
<reference evidence="4" key="1">
    <citation type="journal article" date="2016" name="Genome Announc.">
        <title>Complete Genome Sequence of Geobacillus thermoglucosidasius NCIMB 11955, the Progenitor of a Bioethanol Production Strain.</title>
        <authorList>
            <person name="Sheng L."/>
            <person name="Zhang Y."/>
            <person name="Minton N.P."/>
        </authorList>
    </citation>
    <scope>NUCLEOTIDE SEQUENCE [LARGE SCALE GENOMIC DNA]</scope>
    <source>
        <strain evidence="4">NCIMB 11955</strain>
    </source>
</reference>
<dbReference type="CDD" id="cd03416">
    <property type="entry name" value="CbiX_SirB_N"/>
    <property type="match status" value="1"/>
</dbReference>
<evidence type="ECO:0000256" key="1">
    <source>
        <dbReference type="ARBA" id="ARBA00022723"/>
    </source>
</evidence>
<dbReference type="GeneID" id="56926150"/>
<dbReference type="PANTHER" id="PTHR33542">
    <property type="entry name" value="SIROHYDROCHLORIN FERROCHELATASE, CHLOROPLASTIC"/>
    <property type="match status" value="1"/>
</dbReference>
<dbReference type="AlphaFoldDB" id="A0AAN1D786"/>
<organism evidence="3 4">
    <name type="scientific">Parageobacillus thermoglucosidasius</name>
    <name type="common">Geobacillus thermoglucosidasius</name>
    <dbReference type="NCBI Taxonomy" id="1426"/>
    <lineage>
        <taxon>Bacteria</taxon>
        <taxon>Bacillati</taxon>
        <taxon>Bacillota</taxon>
        <taxon>Bacilli</taxon>
        <taxon>Bacillales</taxon>
        <taxon>Anoxybacillaceae</taxon>
        <taxon>Parageobacillus</taxon>
    </lineage>
</organism>
<dbReference type="GO" id="GO:0046872">
    <property type="term" value="F:metal ion binding"/>
    <property type="evidence" value="ECO:0007669"/>
    <property type="project" value="UniProtKB-KW"/>
</dbReference>
<dbReference type="InterPro" id="IPR002762">
    <property type="entry name" value="CbiX-like"/>
</dbReference>
<protein>
    <submittedName>
        <fullName evidence="3">Sirohydrochlorin cobaltochelatase</fullName>
    </submittedName>
</protein>
<evidence type="ECO:0000313" key="3">
    <source>
        <dbReference type="EMBL" id="ANZ30736.1"/>
    </source>
</evidence>
<dbReference type="KEGG" id="ptl:AOT13_11890"/>
<dbReference type="CDD" id="cd03414">
    <property type="entry name" value="CbiX_SirB_C"/>
    <property type="match status" value="1"/>
</dbReference>
<evidence type="ECO:0000256" key="2">
    <source>
        <dbReference type="ARBA" id="ARBA00023239"/>
    </source>
</evidence>
<dbReference type="Proteomes" id="UP000093052">
    <property type="component" value="Chromosome"/>
</dbReference>
<dbReference type="SUPFAM" id="SSF53800">
    <property type="entry name" value="Chelatase"/>
    <property type="match status" value="1"/>
</dbReference>
<dbReference type="PANTHER" id="PTHR33542:SF3">
    <property type="entry name" value="SIROHYDROCHLORIN FERROCHELATASE, CHLOROPLASTIC"/>
    <property type="match status" value="1"/>
</dbReference>
<keyword evidence="2" id="KW-0456">Lyase</keyword>
<proteinExistence type="predicted"/>
<gene>
    <name evidence="3" type="ORF">BCV53_11900</name>
</gene>
<dbReference type="EMBL" id="CP016622">
    <property type="protein sequence ID" value="ANZ30736.1"/>
    <property type="molecule type" value="Genomic_DNA"/>
</dbReference>
<dbReference type="Gene3D" id="3.40.50.1400">
    <property type="match status" value="2"/>
</dbReference>
<dbReference type="InterPro" id="IPR050963">
    <property type="entry name" value="Sirohydro_Cobaltochel/CbiX"/>
</dbReference>
<accession>A0AAN1D786</accession>
<sequence length="278" mass="31526">MKAVLFVGHGSRDPEGNDQVRQFVEQLKPNIKASIHVETSFLEFGRPTIREGIDRCVSAGAREIIVIPMILLAAGHSKLHIPAEIDEAKKRYPHVAFIYGRPIGIHEQTFSILKTRLKEIGENIENPAPETAVVLLGRGGSDPDANSDLYKISRLFWEQTNYFLVEPAFMGVTAPSLDDAVERCVKLGARKVVVLPYFLFTGVLIKRLEKKVEQYGFQYPNVNFALAGYFGFHPELKTIMLDRLEEAIGKTVVMNCDMCQYRLHAAEHHHHHHHHHHH</sequence>